<evidence type="ECO:0000313" key="4">
    <source>
        <dbReference type="Proteomes" id="UP001370758"/>
    </source>
</evidence>
<protein>
    <recommendedName>
        <fullName evidence="5">Glycosyltransferase family 71 protein</fullName>
    </recommendedName>
</protein>
<dbReference type="EMBL" id="JAVHJL010000007">
    <property type="protein sequence ID" value="KAK6499758.1"/>
    <property type="molecule type" value="Genomic_DNA"/>
</dbReference>
<keyword evidence="4" id="KW-1185">Reference proteome</keyword>
<name>A0AAV9VZS7_9PEZI</name>
<keyword evidence="2" id="KW-0812">Transmembrane</keyword>
<dbReference type="AlphaFoldDB" id="A0AAV9VZS7"/>
<evidence type="ECO:0000256" key="1">
    <source>
        <dbReference type="SAM" id="MobiDB-lite"/>
    </source>
</evidence>
<dbReference type="PANTHER" id="PTHR33604">
    <property type="entry name" value="OSJNBA0004B13.7 PROTEIN"/>
    <property type="match status" value="1"/>
</dbReference>
<evidence type="ECO:0000313" key="3">
    <source>
        <dbReference type="EMBL" id="KAK6499758.1"/>
    </source>
</evidence>
<organism evidence="3 4">
    <name type="scientific">Arthrobotrys musiformis</name>
    <dbReference type="NCBI Taxonomy" id="47236"/>
    <lineage>
        <taxon>Eukaryota</taxon>
        <taxon>Fungi</taxon>
        <taxon>Dikarya</taxon>
        <taxon>Ascomycota</taxon>
        <taxon>Pezizomycotina</taxon>
        <taxon>Orbiliomycetes</taxon>
        <taxon>Orbiliales</taxon>
        <taxon>Orbiliaceae</taxon>
        <taxon>Arthrobotrys</taxon>
    </lineage>
</organism>
<feature type="transmembrane region" description="Helical" evidence="2">
    <location>
        <begin position="41"/>
        <end position="60"/>
    </location>
</feature>
<proteinExistence type="predicted"/>
<dbReference type="Proteomes" id="UP001370758">
    <property type="component" value="Unassembled WGS sequence"/>
</dbReference>
<dbReference type="PANTHER" id="PTHR33604:SF3">
    <property type="entry name" value="OSJNBA0004B13.7 PROTEIN"/>
    <property type="match status" value="1"/>
</dbReference>
<feature type="region of interest" description="Disordered" evidence="1">
    <location>
        <begin position="640"/>
        <end position="727"/>
    </location>
</feature>
<feature type="compositionally biased region" description="Basic and acidic residues" evidence="1">
    <location>
        <begin position="640"/>
        <end position="696"/>
    </location>
</feature>
<keyword evidence="2" id="KW-0472">Membrane</keyword>
<sequence>MASRTPLSYRDKDDFGRPKPLSLQSDNWRSAVRFRRKRRPLFVILAICTIGYLFLHSKWWNDGLLVADGPTSDHATTTTTPKDNKFSSAPQSHNAVQLDPLMKSTDPNASKFIYNGPIRFLGLYETLAKVQSFNTKLRNRHVVFVAANMNTASILAGVACEMSATRKNVVHLALVGRNELSIEFFRKANGMDSDGCGVIIHDGRPDYASVSTDERMGLSLRSALKYIREYISPTVFISDMDREDLWFQKAIVQKAKELSITHIKLPHDASTIPWFRKLDAVSLGAWEKPLVDIVIHADSHSGQLIRLLKSLKNADYFTAPLPRLYIDLDPDTDPTIREFVDGFSWPSKDRIFVRHRILPRSTSLDDHPTEFVESFYPNGKDSAVLFLSPNIELSPFYYHFLFYSTLEYKHSNAQFALDASLIYGISLDAPLSHVNGKRFDLSSIIPSSENGDPYLTPYLYAGPSTHATLFFGAHWRLLHLYIARRLDKSSTEGVNYLTPTILPRSVPQWNKHFIELLTAGGYLMLYPNFDPSDSLAVYHTEVESAVTATAEEKSIMRVNNIMNYLPNRVLPMWTSLPIIGMDGVKTDLDKLLDTAKAYKKQILKKCGGLKKDDGIEDSVDDLFCDGDEGVKEKQRLARLEAGREEKEEEKERANDEEAKRVKEEKERVVEAEKANREKERKRLEKVQEKLKSSDEGTKEEESDGGEEEVHQAIKLEKDSAKVPDGRPKVIPHKIVSLDDLDSVPVEVNGERINAKDT</sequence>
<comment type="caution">
    <text evidence="3">The sequence shown here is derived from an EMBL/GenBank/DDBJ whole genome shotgun (WGS) entry which is preliminary data.</text>
</comment>
<reference evidence="3 4" key="1">
    <citation type="submission" date="2023-08" db="EMBL/GenBank/DDBJ databases">
        <authorList>
            <person name="Palmer J.M."/>
        </authorList>
    </citation>
    <scope>NUCLEOTIDE SEQUENCE [LARGE SCALE GENOMIC DNA]</scope>
    <source>
        <strain evidence="3 4">TWF481</strain>
    </source>
</reference>
<feature type="region of interest" description="Disordered" evidence="1">
    <location>
        <begin position="71"/>
        <end position="91"/>
    </location>
</feature>
<keyword evidence="2" id="KW-1133">Transmembrane helix</keyword>
<feature type="compositionally biased region" description="Basic and acidic residues" evidence="1">
    <location>
        <begin position="707"/>
        <end position="727"/>
    </location>
</feature>
<evidence type="ECO:0000256" key="2">
    <source>
        <dbReference type="SAM" id="Phobius"/>
    </source>
</evidence>
<feature type="compositionally biased region" description="Acidic residues" evidence="1">
    <location>
        <begin position="697"/>
        <end position="706"/>
    </location>
</feature>
<feature type="region of interest" description="Disordered" evidence="1">
    <location>
        <begin position="1"/>
        <end position="20"/>
    </location>
</feature>
<evidence type="ECO:0008006" key="5">
    <source>
        <dbReference type="Google" id="ProtNLM"/>
    </source>
</evidence>
<accession>A0AAV9VZS7</accession>
<gene>
    <name evidence="3" type="ORF">TWF481_010114</name>
</gene>